<organism evidence="1 2">
    <name type="scientific">Caerostris darwini</name>
    <dbReference type="NCBI Taxonomy" id="1538125"/>
    <lineage>
        <taxon>Eukaryota</taxon>
        <taxon>Metazoa</taxon>
        <taxon>Ecdysozoa</taxon>
        <taxon>Arthropoda</taxon>
        <taxon>Chelicerata</taxon>
        <taxon>Arachnida</taxon>
        <taxon>Araneae</taxon>
        <taxon>Araneomorphae</taxon>
        <taxon>Entelegynae</taxon>
        <taxon>Araneoidea</taxon>
        <taxon>Araneidae</taxon>
        <taxon>Caerostris</taxon>
    </lineage>
</organism>
<protein>
    <submittedName>
        <fullName evidence="1">Uncharacterized protein</fullName>
    </submittedName>
</protein>
<evidence type="ECO:0000313" key="1">
    <source>
        <dbReference type="EMBL" id="GIX78698.1"/>
    </source>
</evidence>
<reference evidence="1 2" key="1">
    <citation type="submission" date="2021-06" db="EMBL/GenBank/DDBJ databases">
        <title>Caerostris darwini draft genome.</title>
        <authorList>
            <person name="Kono N."/>
            <person name="Arakawa K."/>
        </authorList>
    </citation>
    <scope>NUCLEOTIDE SEQUENCE [LARGE SCALE GENOMIC DNA]</scope>
</reference>
<accession>A0AAV4N2Q2</accession>
<keyword evidence="2" id="KW-1185">Reference proteome</keyword>
<dbReference type="AlphaFoldDB" id="A0AAV4N2Q2"/>
<dbReference type="EMBL" id="BPLQ01001120">
    <property type="protein sequence ID" value="GIX78698.1"/>
    <property type="molecule type" value="Genomic_DNA"/>
</dbReference>
<gene>
    <name evidence="1" type="ORF">CDAR_190531</name>
</gene>
<sequence length="93" mass="10486">MCMSDVSSRVIDGRGKHFSFLQTNPIMSAIFNHAISSRNSLTYCNARDMVEQPQPSLDPCIVVMSQRYVNTRGGQPSKLLSWQIIMSCFKLVD</sequence>
<proteinExistence type="predicted"/>
<comment type="caution">
    <text evidence="1">The sequence shown here is derived from an EMBL/GenBank/DDBJ whole genome shotgun (WGS) entry which is preliminary data.</text>
</comment>
<name>A0AAV4N2Q2_9ARAC</name>
<evidence type="ECO:0000313" key="2">
    <source>
        <dbReference type="Proteomes" id="UP001054837"/>
    </source>
</evidence>
<dbReference type="Proteomes" id="UP001054837">
    <property type="component" value="Unassembled WGS sequence"/>
</dbReference>